<dbReference type="EMBL" id="AHHD01000258">
    <property type="protein sequence ID" value="EKG16962.1"/>
    <property type="molecule type" value="Genomic_DNA"/>
</dbReference>
<dbReference type="InParanoid" id="K2RW73"/>
<dbReference type="VEuPathDB" id="FungiDB:MPH_05787"/>
<name>K2RW73_MACPH</name>
<organism evidence="2 3">
    <name type="scientific">Macrophomina phaseolina (strain MS6)</name>
    <name type="common">Charcoal rot fungus</name>
    <dbReference type="NCBI Taxonomy" id="1126212"/>
    <lineage>
        <taxon>Eukaryota</taxon>
        <taxon>Fungi</taxon>
        <taxon>Dikarya</taxon>
        <taxon>Ascomycota</taxon>
        <taxon>Pezizomycotina</taxon>
        <taxon>Dothideomycetes</taxon>
        <taxon>Dothideomycetes incertae sedis</taxon>
        <taxon>Botryosphaeriales</taxon>
        <taxon>Botryosphaeriaceae</taxon>
        <taxon>Macrophomina</taxon>
    </lineage>
</organism>
<evidence type="ECO:0000313" key="2">
    <source>
        <dbReference type="EMBL" id="EKG16962.1"/>
    </source>
</evidence>
<evidence type="ECO:0000313" key="3">
    <source>
        <dbReference type="Proteomes" id="UP000007129"/>
    </source>
</evidence>
<dbReference type="SUPFAM" id="SSF52833">
    <property type="entry name" value="Thioredoxin-like"/>
    <property type="match status" value="1"/>
</dbReference>
<dbReference type="eggNOG" id="KOG2903">
    <property type="taxonomic scope" value="Eukaryota"/>
</dbReference>
<sequence length="163" mass="19064">MKLKWQTQSHDQTSLPTSFTLYPQGWPYVPVNNSHSECFRLSWVDLRSHTNIYFKFDAKNAPTAKWPGKVTNEAGELQRPPSVFRNWVSREPGAEFPPENGRYHLYVSYACPWAHRTLIVRRLKGLKDVIPYTSVHWHLEMDKGRQTDRNASSPPHEAQVRLY</sequence>
<dbReference type="GO" id="GO:0005737">
    <property type="term" value="C:cytoplasm"/>
    <property type="evidence" value="ECO:0007669"/>
    <property type="project" value="TreeGrafter"/>
</dbReference>
<dbReference type="PANTHER" id="PTHR32419">
    <property type="entry name" value="GLUTATHIONYL-HYDROQUINONE REDUCTASE"/>
    <property type="match status" value="1"/>
</dbReference>
<dbReference type="InterPro" id="IPR036249">
    <property type="entry name" value="Thioredoxin-like_sf"/>
</dbReference>
<dbReference type="Proteomes" id="UP000007129">
    <property type="component" value="Unassembled WGS sequence"/>
</dbReference>
<dbReference type="InterPro" id="IPR016639">
    <property type="entry name" value="GST_Omega/GSH"/>
</dbReference>
<proteinExistence type="predicted"/>
<dbReference type="HOGENOM" id="CLU_1627395_0_0_1"/>
<comment type="caution">
    <text evidence="2">The sequence shown here is derived from an EMBL/GenBank/DDBJ whole genome shotgun (WGS) entry which is preliminary data.</text>
</comment>
<dbReference type="Gene3D" id="3.40.30.10">
    <property type="entry name" value="Glutaredoxin"/>
    <property type="match status" value="1"/>
</dbReference>
<dbReference type="AlphaFoldDB" id="K2RW73"/>
<accession>K2RW73</accession>
<dbReference type="PANTHER" id="PTHR32419:SF6">
    <property type="entry name" value="GLUTATHIONE S-TRANSFERASE OMEGA-LIKE 1-RELATED"/>
    <property type="match status" value="1"/>
</dbReference>
<reference evidence="2 3" key="1">
    <citation type="journal article" date="2012" name="BMC Genomics">
        <title>Tools to kill: Genome of one of the most destructive plant pathogenic fungi Macrophomina phaseolina.</title>
        <authorList>
            <person name="Islam M.S."/>
            <person name="Haque M.S."/>
            <person name="Islam M.M."/>
            <person name="Emdad E.M."/>
            <person name="Halim A."/>
            <person name="Hossen Q.M.M."/>
            <person name="Hossain M.Z."/>
            <person name="Ahmed B."/>
            <person name="Rahim S."/>
            <person name="Rahman M.S."/>
            <person name="Alam M.M."/>
            <person name="Hou S."/>
            <person name="Wan X."/>
            <person name="Saito J.A."/>
            <person name="Alam M."/>
        </authorList>
    </citation>
    <scope>NUCLEOTIDE SEQUENCE [LARGE SCALE GENOMIC DNA]</scope>
    <source>
        <strain evidence="2 3">MS6</strain>
    </source>
</reference>
<dbReference type="OrthoDB" id="2309723at2759"/>
<feature type="region of interest" description="Disordered" evidence="1">
    <location>
        <begin position="143"/>
        <end position="163"/>
    </location>
</feature>
<protein>
    <submittedName>
        <fullName evidence="2">Uncharacterized protein</fullName>
    </submittedName>
</protein>
<evidence type="ECO:0000256" key="1">
    <source>
        <dbReference type="SAM" id="MobiDB-lite"/>
    </source>
</evidence>
<dbReference type="GO" id="GO:0004364">
    <property type="term" value="F:glutathione transferase activity"/>
    <property type="evidence" value="ECO:0007669"/>
    <property type="project" value="InterPro"/>
</dbReference>
<dbReference type="STRING" id="1126212.K2RW73"/>
<gene>
    <name evidence="2" type="ORF">MPH_05787</name>
</gene>